<dbReference type="InterPro" id="IPR036388">
    <property type="entry name" value="WH-like_DNA-bd_sf"/>
</dbReference>
<sequence>MENNNLRGMFQMVVRRFGFLNDQCCESCCGQEVSTMQSHILYEISRQKNPSIQDVANALGLDVTTFSRQVKTLVEKGLVKKTPNPSDNRVYILSLTEKGATVEESINKEMNTYLNKILSHLSDYEKESVIRSIKLLDDAMRKSEDYCCSPK</sequence>
<gene>
    <name evidence="5" type="ORF">GCM10007380_28900</name>
</gene>
<accession>A0A8J3F3H1</accession>
<dbReference type="GO" id="GO:0003700">
    <property type="term" value="F:DNA-binding transcription factor activity"/>
    <property type="evidence" value="ECO:0007669"/>
    <property type="project" value="InterPro"/>
</dbReference>
<dbReference type="Proteomes" id="UP000626244">
    <property type="component" value="Unassembled WGS sequence"/>
</dbReference>
<dbReference type="PANTHER" id="PTHR42756">
    <property type="entry name" value="TRANSCRIPTIONAL REGULATOR, MARR"/>
    <property type="match status" value="1"/>
</dbReference>
<name>A0A8J3F3H1_9BACI</name>
<keyword evidence="2" id="KW-0238">DNA-binding</keyword>
<dbReference type="EMBL" id="BMHB01000001">
    <property type="protein sequence ID" value="GGI15621.1"/>
    <property type="molecule type" value="Genomic_DNA"/>
</dbReference>
<dbReference type="PRINTS" id="PR00598">
    <property type="entry name" value="HTHMARR"/>
</dbReference>
<evidence type="ECO:0000256" key="1">
    <source>
        <dbReference type="ARBA" id="ARBA00023015"/>
    </source>
</evidence>
<keyword evidence="1" id="KW-0805">Transcription regulation</keyword>
<dbReference type="SUPFAM" id="SSF46785">
    <property type="entry name" value="Winged helix' DNA-binding domain"/>
    <property type="match status" value="1"/>
</dbReference>
<proteinExistence type="predicted"/>
<evidence type="ECO:0000313" key="5">
    <source>
        <dbReference type="EMBL" id="GGI15621.1"/>
    </source>
</evidence>
<evidence type="ECO:0000259" key="4">
    <source>
        <dbReference type="PROSITE" id="PS50995"/>
    </source>
</evidence>
<keyword evidence="6" id="KW-1185">Reference proteome</keyword>
<organism evidence="5 6">
    <name type="scientific">Gottfriedia solisilvae</name>
    <dbReference type="NCBI Taxonomy" id="1516104"/>
    <lineage>
        <taxon>Bacteria</taxon>
        <taxon>Bacillati</taxon>
        <taxon>Bacillota</taxon>
        <taxon>Bacilli</taxon>
        <taxon>Bacillales</taxon>
        <taxon>Bacillaceae</taxon>
        <taxon>Gottfriedia</taxon>
    </lineage>
</organism>
<feature type="domain" description="HTH marR-type" evidence="4">
    <location>
        <begin position="3"/>
        <end position="138"/>
    </location>
</feature>
<dbReference type="Pfam" id="PF01047">
    <property type="entry name" value="MarR"/>
    <property type="match status" value="1"/>
</dbReference>
<dbReference type="OrthoDB" id="1853358at2"/>
<dbReference type="InterPro" id="IPR000835">
    <property type="entry name" value="HTH_MarR-typ"/>
</dbReference>
<dbReference type="PROSITE" id="PS50995">
    <property type="entry name" value="HTH_MARR_2"/>
    <property type="match status" value="1"/>
</dbReference>
<protein>
    <recommendedName>
        <fullName evidence="4">HTH marR-type domain-containing protein</fullName>
    </recommendedName>
</protein>
<reference evidence="6" key="1">
    <citation type="journal article" date="2019" name="Int. J. Syst. Evol. Microbiol.">
        <title>The Global Catalogue of Microorganisms (GCM) 10K type strain sequencing project: providing services to taxonomists for standard genome sequencing and annotation.</title>
        <authorList>
            <consortium name="The Broad Institute Genomics Platform"/>
            <consortium name="The Broad Institute Genome Sequencing Center for Infectious Disease"/>
            <person name="Wu L."/>
            <person name="Ma J."/>
        </authorList>
    </citation>
    <scope>NUCLEOTIDE SEQUENCE [LARGE SCALE GENOMIC DNA]</scope>
    <source>
        <strain evidence="6">CGMCC 1.14993</strain>
    </source>
</reference>
<evidence type="ECO:0000256" key="3">
    <source>
        <dbReference type="ARBA" id="ARBA00023163"/>
    </source>
</evidence>
<evidence type="ECO:0000313" key="6">
    <source>
        <dbReference type="Proteomes" id="UP000626244"/>
    </source>
</evidence>
<dbReference type="SMART" id="SM00347">
    <property type="entry name" value="HTH_MARR"/>
    <property type="match status" value="1"/>
</dbReference>
<keyword evidence="3" id="KW-0804">Transcription</keyword>
<dbReference type="InterPro" id="IPR036390">
    <property type="entry name" value="WH_DNA-bd_sf"/>
</dbReference>
<dbReference type="RefSeq" id="WP_087999683.1">
    <property type="nucleotide sequence ID" value="NZ_BMHB01000001.1"/>
</dbReference>
<dbReference type="GO" id="GO:0003677">
    <property type="term" value="F:DNA binding"/>
    <property type="evidence" value="ECO:0007669"/>
    <property type="project" value="UniProtKB-KW"/>
</dbReference>
<dbReference type="Gene3D" id="1.10.10.10">
    <property type="entry name" value="Winged helix-like DNA-binding domain superfamily/Winged helix DNA-binding domain"/>
    <property type="match status" value="1"/>
</dbReference>
<evidence type="ECO:0000256" key="2">
    <source>
        <dbReference type="ARBA" id="ARBA00023125"/>
    </source>
</evidence>
<dbReference type="PANTHER" id="PTHR42756:SF1">
    <property type="entry name" value="TRANSCRIPTIONAL REPRESSOR OF EMRAB OPERON"/>
    <property type="match status" value="1"/>
</dbReference>
<dbReference type="AlphaFoldDB" id="A0A8J3F3H1"/>
<comment type="caution">
    <text evidence="5">The sequence shown here is derived from an EMBL/GenBank/DDBJ whole genome shotgun (WGS) entry which is preliminary data.</text>
</comment>